<proteinExistence type="inferred from homology"/>
<evidence type="ECO:0000313" key="4">
    <source>
        <dbReference type="Proteomes" id="UP000789359"/>
    </source>
</evidence>
<organism evidence="3 4">
    <name type="scientific">Campylobacter suis</name>
    <dbReference type="NCBI Taxonomy" id="2790657"/>
    <lineage>
        <taxon>Bacteria</taxon>
        <taxon>Pseudomonadati</taxon>
        <taxon>Campylobacterota</taxon>
        <taxon>Epsilonproteobacteria</taxon>
        <taxon>Campylobacterales</taxon>
        <taxon>Campylobacteraceae</taxon>
        <taxon>Campylobacter</taxon>
    </lineage>
</organism>
<evidence type="ECO:0000256" key="1">
    <source>
        <dbReference type="ARBA" id="ARBA00006226"/>
    </source>
</evidence>
<evidence type="ECO:0000313" key="3">
    <source>
        <dbReference type="EMBL" id="CAD7289045.1"/>
    </source>
</evidence>
<keyword evidence="2" id="KW-1277">Toxin-antitoxin system</keyword>
<comment type="similarity">
    <text evidence="1">Belongs to the RelE toxin family.</text>
</comment>
<sequence>MIIKPNKIFLKQLNDIVEYIAKDSVNNALKFSNELFNKIEQIPYMPYSYHKNKKLNREDTRELIFKGYVVVFRIKQDNIALLSIFKHNITPFN</sequence>
<dbReference type="PANTHER" id="PTHR33755:SF6">
    <property type="entry name" value="PLASMID STABILIZATION SYSTEM PROTEIN"/>
    <property type="match status" value="1"/>
</dbReference>
<comment type="caution">
    <text evidence="3">The sequence shown here is derived from an EMBL/GenBank/DDBJ whole genome shotgun (WGS) entry which is preliminary data.</text>
</comment>
<dbReference type="Gene3D" id="3.30.2310.20">
    <property type="entry name" value="RelE-like"/>
    <property type="match status" value="1"/>
</dbReference>
<dbReference type="InterPro" id="IPR051803">
    <property type="entry name" value="TA_system_RelE-like_toxin"/>
</dbReference>
<dbReference type="EMBL" id="CAJHOE010000005">
    <property type="protein sequence ID" value="CAD7289045.1"/>
    <property type="molecule type" value="Genomic_DNA"/>
</dbReference>
<name>A0ABN7KC47_9BACT</name>
<dbReference type="Pfam" id="PF05016">
    <property type="entry name" value="ParE_toxin"/>
    <property type="match status" value="1"/>
</dbReference>
<dbReference type="Proteomes" id="UP000789359">
    <property type="component" value="Unassembled WGS sequence"/>
</dbReference>
<dbReference type="InterPro" id="IPR007712">
    <property type="entry name" value="RelE/ParE_toxin"/>
</dbReference>
<dbReference type="InterPro" id="IPR035093">
    <property type="entry name" value="RelE/ParE_toxin_dom_sf"/>
</dbReference>
<reference evidence="3 4" key="1">
    <citation type="submission" date="2020-11" db="EMBL/GenBank/DDBJ databases">
        <authorList>
            <person name="Peeters C."/>
        </authorList>
    </citation>
    <scope>NUCLEOTIDE SEQUENCE [LARGE SCALE GENOMIC DNA]</scope>
    <source>
        <strain evidence="3 4">LMG 8286</strain>
    </source>
</reference>
<gene>
    <name evidence="3" type="ORF">LMG8286_01630</name>
</gene>
<dbReference type="PANTHER" id="PTHR33755">
    <property type="entry name" value="TOXIN PARE1-RELATED"/>
    <property type="match status" value="1"/>
</dbReference>
<accession>A0ABN7KC47</accession>
<protein>
    <recommendedName>
        <fullName evidence="5">Type II toxin-antitoxin system RelE/ParE family toxin</fullName>
    </recommendedName>
</protein>
<evidence type="ECO:0000256" key="2">
    <source>
        <dbReference type="ARBA" id="ARBA00022649"/>
    </source>
</evidence>
<keyword evidence="4" id="KW-1185">Reference proteome</keyword>
<evidence type="ECO:0008006" key="5">
    <source>
        <dbReference type="Google" id="ProtNLM"/>
    </source>
</evidence>
<dbReference type="RefSeq" id="WP_230057371.1">
    <property type="nucleotide sequence ID" value="NZ_CAJHOE010000005.1"/>
</dbReference>